<dbReference type="KEGG" id="esj:SJ05684_c25260"/>
<keyword evidence="7" id="KW-1185">Reference proteome</keyword>
<dbReference type="Proteomes" id="UP000217211">
    <property type="component" value="Chromosome"/>
</dbReference>
<sequence>MKRRKRRAGIVRGSSPLYDIRPKEMTMTETTTLYEAIGGDPTVRALTRRFYDLMDSLPEAARCRAVHPPDLSGSEEKLYEYLTGWLGGPPIYVEKRGHPMLRRRHFIADIGPAERDEWLLCFTRALEETVSHPKLREIILAPITRLAFHMQNKE</sequence>
<dbReference type="InterPro" id="IPR044203">
    <property type="entry name" value="GlbO/GLB3-like"/>
</dbReference>
<keyword evidence="1" id="KW-0813">Transport</keyword>
<keyword evidence="2" id="KW-0349">Heme</keyword>
<dbReference type="PANTHER" id="PTHR47366">
    <property type="entry name" value="TWO-ON-TWO HEMOGLOBIN-3"/>
    <property type="match status" value="1"/>
</dbReference>
<dbReference type="GO" id="GO:0005344">
    <property type="term" value="F:oxygen carrier activity"/>
    <property type="evidence" value="ECO:0007669"/>
    <property type="project" value="InterPro"/>
</dbReference>
<dbReference type="PANTHER" id="PTHR47366:SF1">
    <property type="entry name" value="TWO-ON-TWO HEMOGLOBIN-3"/>
    <property type="match status" value="1"/>
</dbReference>
<keyword evidence="3" id="KW-0479">Metal-binding</keyword>
<evidence type="ECO:0000256" key="2">
    <source>
        <dbReference type="ARBA" id="ARBA00022617"/>
    </source>
</evidence>
<accession>A0A249PDX6</accession>
<protein>
    <submittedName>
        <fullName evidence="6">Hemoglobin-like protein HbO</fullName>
    </submittedName>
</protein>
<evidence type="ECO:0000313" key="7">
    <source>
        <dbReference type="Proteomes" id="UP000217211"/>
    </source>
</evidence>
<dbReference type="eggNOG" id="COG2346">
    <property type="taxonomic scope" value="Bacteria"/>
</dbReference>
<reference evidence="6 7" key="1">
    <citation type="submission" date="2017-08" db="EMBL/GenBank/DDBJ databases">
        <title>Multipartite genome sequences of Sinorhizobium species nodulating soybeans.</title>
        <authorList>
            <person name="Tian C.F."/>
        </authorList>
    </citation>
    <scope>NUCLEOTIDE SEQUENCE [LARGE SCALE GENOMIC DNA]</scope>
    <source>
        <strain evidence="6 7">CCBAU 05684</strain>
    </source>
</reference>
<gene>
    <name evidence="6" type="ORF">SJ05684_c25260</name>
</gene>
<dbReference type="GO" id="GO:0020037">
    <property type="term" value="F:heme binding"/>
    <property type="evidence" value="ECO:0007669"/>
    <property type="project" value="InterPro"/>
</dbReference>
<dbReference type="SUPFAM" id="SSF46458">
    <property type="entry name" value="Globin-like"/>
    <property type="match status" value="1"/>
</dbReference>
<evidence type="ECO:0000256" key="5">
    <source>
        <dbReference type="ARBA" id="ARBA00034496"/>
    </source>
</evidence>
<keyword evidence="4" id="KW-0408">Iron</keyword>
<dbReference type="GO" id="GO:0046872">
    <property type="term" value="F:metal ion binding"/>
    <property type="evidence" value="ECO:0007669"/>
    <property type="project" value="UniProtKB-KW"/>
</dbReference>
<dbReference type="InterPro" id="IPR009050">
    <property type="entry name" value="Globin-like_sf"/>
</dbReference>
<dbReference type="Gene3D" id="1.10.490.10">
    <property type="entry name" value="Globins"/>
    <property type="match status" value="1"/>
</dbReference>
<dbReference type="Pfam" id="PF01152">
    <property type="entry name" value="Bac_globin"/>
    <property type="match status" value="1"/>
</dbReference>
<proteinExistence type="inferred from homology"/>
<dbReference type="InterPro" id="IPR001486">
    <property type="entry name" value="Hemoglobin_trunc"/>
</dbReference>
<evidence type="ECO:0000256" key="1">
    <source>
        <dbReference type="ARBA" id="ARBA00022448"/>
    </source>
</evidence>
<dbReference type="CDD" id="cd14773">
    <property type="entry name" value="TrHb2_PhHbO-like_O"/>
    <property type="match status" value="1"/>
</dbReference>
<comment type="similarity">
    <text evidence="5">Belongs to the truncated hemoglobin family. Group II subfamily.</text>
</comment>
<dbReference type="GO" id="GO:0019825">
    <property type="term" value="F:oxygen binding"/>
    <property type="evidence" value="ECO:0007669"/>
    <property type="project" value="InterPro"/>
</dbReference>
<evidence type="ECO:0000313" key="6">
    <source>
        <dbReference type="EMBL" id="ASY63965.1"/>
    </source>
</evidence>
<organism evidence="6 7">
    <name type="scientific">Sinorhizobium sojae CCBAU 05684</name>
    <dbReference type="NCBI Taxonomy" id="716928"/>
    <lineage>
        <taxon>Bacteria</taxon>
        <taxon>Pseudomonadati</taxon>
        <taxon>Pseudomonadota</taxon>
        <taxon>Alphaproteobacteria</taxon>
        <taxon>Hyphomicrobiales</taxon>
        <taxon>Rhizobiaceae</taxon>
        <taxon>Sinorhizobium/Ensifer group</taxon>
        <taxon>Sinorhizobium</taxon>
    </lineage>
</organism>
<dbReference type="InterPro" id="IPR012292">
    <property type="entry name" value="Globin/Proto"/>
</dbReference>
<evidence type="ECO:0000256" key="4">
    <source>
        <dbReference type="ARBA" id="ARBA00023004"/>
    </source>
</evidence>
<dbReference type="AlphaFoldDB" id="A0A249PDX6"/>
<name>A0A249PDX6_9HYPH</name>
<evidence type="ECO:0000256" key="3">
    <source>
        <dbReference type="ARBA" id="ARBA00022723"/>
    </source>
</evidence>
<dbReference type="EMBL" id="CP023067">
    <property type="protein sequence ID" value="ASY63965.1"/>
    <property type="molecule type" value="Genomic_DNA"/>
</dbReference>